<evidence type="ECO:0000313" key="1">
    <source>
        <dbReference type="EMBL" id="PTQ41218.1"/>
    </source>
</evidence>
<accession>A0A2R6X538</accession>
<reference evidence="2" key="1">
    <citation type="journal article" date="2017" name="Cell">
        <title>Insights into land plant evolution garnered from the Marchantia polymorpha genome.</title>
        <authorList>
            <person name="Bowman J.L."/>
            <person name="Kohchi T."/>
            <person name="Yamato K.T."/>
            <person name="Jenkins J."/>
            <person name="Shu S."/>
            <person name="Ishizaki K."/>
            <person name="Yamaoka S."/>
            <person name="Nishihama R."/>
            <person name="Nakamura Y."/>
            <person name="Berger F."/>
            <person name="Adam C."/>
            <person name="Aki S.S."/>
            <person name="Althoff F."/>
            <person name="Araki T."/>
            <person name="Arteaga-Vazquez M.A."/>
            <person name="Balasubrmanian S."/>
            <person name="Barry K."/>
            <person name="Bauer D."/>
            <person name="Boehm C.R."/>
            <person name="Briginshaw L."/>
            <person name="Caballero-Perez J."/>
            <person name="Catarino B."/>
            <person name="Chen F."/>
            <person name="Chiyoda S."/>
            <person name="Chovatia M."/>
            <person name="Davies K.M."/>
            <person name="Delmans M."/>
            <person name="Demura T."/>
            <person name="Dierschke T."/>
            <person name="Dolan L."/>
            <person name="Dorantes-Acosta A.E."/>
            <person name="Eklund D.M."/>
            <person name="Florent S.N."/>
            <person name="Flores-Sandoval E."/>
            <person name="Fujiyama A."/>
            <person name="Fukuzawa H."/>
            <person name="Galik B."/>
            <person name="Grimanelli D."/>
            <person name="Grimwood J."/>
            <person name="Grossniklaus U."/>
            <person name="Hamada T."/>
            <person name="Haseloff J."/>
            <person name="Hetherington A.J."/>
            <person name="Higo A."/>
            <person name="Hirakawa Y."/>
            <person name="Hundley H.N."/>
            <person name="Ikeda Y."/>
            <person name="Inoue K."/>
            <person name="Inoue S.I."/>
            <person name="Ishida S."/>
            <person name="Jia Q."/>
            <person name="Kakita M."/>
            <person name="Kanazawa T."/>
            <person name="Kawai Y."/>
            <person name="Kawashima T."/>
            <person name="Kennedy M."/>
            <person name="Kinose K."/>
            <person name="Kinoshita T."/>
            <person name="Kohara Y."/>
            <person name="Koide E."/>
            <person name="Komatsu K."/>
            <person name="Kopischke S."/>
            <person name="Kubo M."/>
            <person name="Kyozuka J."/>
            <person name="Lagercrantz U."/>
            <person name="Lin S.S."/>
            <person name="Lindquist E."/>
            <person name="Lipzen A.M."/>
            <person name="Lu C.W."/>
            <person name="De Luna E."/>
            <person name="Martienssen R.A."/>
            <person name="Minamino N."/>
            <person name="Mizutani M."/>
            <person name="Mizutani M."/>
            <person name="Mochizuki N."/>
            <person name="Monte I."/>
            <person name="Mosher R."/>
            <person name="Nagasaki H."/>
            <person name="Nakagami H."/>
            <person name="Naramoto S."/>
            <person name="Nishitani K."/>
            <person name="Ohtani M."/>
            <person name="Okamoto T."/>
            <person name="Okumura M."/>
            <person name="Phillips J."/>
            <person name="Pollak B."/>
            <person name="Reinders A."/>
            <person name="Rovekamp M."/>
            <person name="Sano R."/>
            <person name="Sawa S."/>
            <person name="Schmid M.W."/>
            <person name="Shirakawa M."/>
            <person name="Solano R."/>
            <person name="Spunde A."/>
            <person name="Suetsugu N."/>
            <person name="Sugano S."/>
            <person name="Sugiyama A."/>
            <person name="Sun R."/>
            <person name="Suzuki Y."/>
            <person name="Takenaka M."/>
            <person name="Takezawa D."/>
            <person name="Tomogane H."/>
            <person name="Tsuzuki M."/>
            <person name="Ueda T."/>
            <person name="Umeda M."/>
            <person name="Ward J.M."/>
            <person name="Watanabe Y."/>
            <person name="Yazaki K."/>
            <person name="Yokoyama R."/>
            <person name="Yoshitake Y."/>
            <person name="Yotsui I."/>
            <person name="Zachgo S."/>
            <person name="Schmutz J."/>
        </authorList>
    </citation>
    <scope>NUCLEOTIDE SEQUENCE [LARGE SCALE GENOMIC DNA]</scope>
    <source>
        <strain evidence="2">Tak-1</strain>
    </source>
</reference>
<protein>
    <submittedName>
        <fullName evidence="1">Uncharacterized protein</fullName>
    </submittedName>
</protein>
<name>A0A2R6X538_MARPO</name>
<gene>
    <name evidence="1" type="ORF">MARPO_0035s0026</name>
</gene>
<proteinExistence type="predicted"/>
<dbReference type="AlphaFoldDB" id="A0A2R6X538"/>
<sequence length="110" mass="12542">MHHLPIRSFKFRAKKGALIFGSKHRIDSCLIHWERHTFLLGQVLVVGVQSPRSFEAKHHQHRGVSSPGISEKVIEVCDISYLTTTLDKSSISSMNTKRPFLHNKVRLSLV</sequence>
<dbReference type="Gramene" id="Mp6g02410.1">
    <property type="protein sequence ID" value="Mp6g02410.1.cds1"/>
    <property type="gene ID" value="Mp6g02410"/>
</dbReference>
<keyword evidence="2" id="KW-1185">Reference proteome</keyword>
<organism evidence="1 2">
    <name type="scientific">Marchantia polymorpha</name>
    <name type="common">Common liverwort</name>
    <name type="synonym">Marchantia aquatica</name>
    <dbReference type="NCBI Taxonomy" id="3197"/>
    <lineage>
        <taxon>Eukaryota</taxon>
        <taxon>Viridiplantae</taxon>
        <taxon>Streptophyta</taxon>
        <taxon>Embryophyta</taxon>
        <taxon>Marchantiophyta</taxon>
        <taxon>Marchantiopsida</taxon>
        <taxon>Marchantiidae</taxon>
        <taxon>Marchantiales</taxon>
        <taxon>Marchantiaceae</taxon>
        <taxon>Marchantia</taxon>
    </lineage>
</organism>
<evidence type="ECO:0000313" key="2">
    <source>
        <dbReference type="Proteomes" id="UP000244005"/>
    </source>
</evidence>
<dbReference type="Proteomes" id="UP000244005">
    <property type="component" value="Unassembled WGS sequence"/>
</dbReference>
<dbReference type="EMBL" id="KZ772707">
    <property type="protein sequence ID" value="PTQ41218.1"/>
    <property type="molecule type" value="Genomic_DNA"/>
</dbReference>